<dbReference type="InterPro" id="IPR003382">
    <property type="entry name" value="Flavoprotein"/>
</dbReference>
<dbReference type="NCBIfam" id="NF006161">
    <property type="entry name" value="PRK08305.1"/>
    <property type="match status" value="1"/>
</dbReference>
<keyword evidence="3" id="KW-1185">Reference proteome</keyword>
<reference evidence="3" key="1">
    <citation type="submission" date="2020-07" db="EMBL/GenBank/DDBJ databases">
        <title>Complete genome sequencing of Clostridia bacterium strain 12CBH8.</title>
        <authorList>
            <person name="Sakamoto M."/>
            <person name="Murakami T."/>
            <person name="Mori H."/>
        </authorList>
    </citation>
    <scope>NUCLEOTIDE SEQUENCE [LARGE SCALE GENOMIC DNA]</scope>
    <source>
        <strain evidence="3">12CBH8</strain>
    </source>
</reference>
<dbReference type="SUPFAM" id="SSF52507">
    <property type="entry name" value="Homo-oligomeric flavin-containing Cys decarboxylases, HFCD"/>
    <property type="match status" value="1"/>
</dbReference>
<name>A0A7I8D1A7_9FIRM</name>
<dbReference type="KEGG" id="sman:C12CBH8_11650"/>
<dbReference type="AlphaFoldDB" id="A0A7I8D1A7"/>
<proteinExistence type="predicted"/>
<dbReference type="EMBL" id="AP023321">
    <property type="protein sequence ID" value="BCI60526.1"/>
    <property type="molecule type" value="Genomic_DNA"/>
</dbReference>
<evidence type="ECO:0000313" key="3">
    <source>
        <dbReference type="Proteomes" id="UP000593890"/>
    </source>
</evidence>
<dbReference type="InterPro" id="IPR014214">
    <property type="entry name" value="Dipicolinic_acid_synth_B"/>
</dbReference>
<dbReference type="Gene3D" id="3.40.50.1950">
    <property type="entry name" value="Flavin prenyltransferase-like"/>
    <property type="match status" value="1"/>
</dbReference>
<dbReference type="GO" id="GO:0003824">
    <property type="term" value="F:catalytic activity"/>
    <property type="evidence" value="ECO:0007669"/>
    <property type="project" value="InterPro"/>
</dbReference>
<dbReference type="PIRSF" id="PIRSF001390">
    <property type="entry name" value="Dipicolinate_synth_subunit_B"/>
    <property type="match status" value="1"/>
</dbReference>
<dbReference type="Proteomes" id="UP000593890">
    <property type="component" value="Chromosome"/>
</dbReference>
<evidence type="ECO:0000313" key="2">
    <source>
        <dbReference type="EMBL" id="BCI60526.1"/>
    </source>
</evidence>
<dbReference type="RefSeq" id="WP_090266299.1">
    <property type="nucleotide sequence ID" value="NZ_AP023321.1"/>
</dbReference>
<accession>A0A7I8D1A7</accession>
<dbReference type="Pfam" id="PF02441">
    <property type="entry name" value="Flavoprotein"/>
    <property type="match status" value="1"/>
</dbReference>
<sequence>MNNITVGFAMCGSFCTFSKAIPQMEKLLELGHKVVPIMSQIAYSTDTRFGKAEDFRQHIEELCGRSIIHTIDGAEPIGPKKMLDILVIVPCTGNTMGKLALGITDSPVTMASKSHLRNGSPLVICPATNDGLSASAPNIGKLMNTKNIYFVPMEQDDPQKKPTSLVAKFDMLIPTMEEALLGKQIQPVLWVDGKAVPTENL</sequence>
<dbReference type="NCBIfam" id="TIGR02852">
    <property type="entry name" value="spore_dpaB"/>
    <property type="match status" value="1"/>
</dbReference>
<organism evidence="2 3">
    <name type="scientific">Solibaculum mannosilyticum</name>
    <dbReference type="NCBI Taxonomy" id="2780922"/>
    <lineage>
        <taxon>Bacteria</taxon>
        <taxon>Bacillati</taxon>
        <taxon>Bacillota</taxon>
        <taxon>Clostridia</taxon>
        <taxon>Eubacteriales</taxon>
        <taxon>Oscillospiraceae</taxon>
        <taxon>Solibaculum</taxon>
    </lineage>
</organism>
<dbReference type="InterPro" id="IPR036551">
    <property type="entry name" value="Flavin_trans-like"/>
</dbReference>
<feature type="domain" description="Flavoprotein" evidence="1">
    <location>
        <begin position="6"/>
        <end position="185"/>
    </location>
</feature>
<gene>
    <name evidence="2" type="primary">spoVFB</name>
    <name evidence="2" type="ORF">C12CBH8_11650</name>
</gene>
<protein>
    <submittedName>
        <fullName evidence="2">Dipicolinate synthase subunit B</fullName>
    </submittedName>
</protein>
<evidence type="ECO:0000259" key="1">
    <source>
        <dbReference type="Pfam" id="PF02441"/>
    </source>
</evidence>